<dbReference type="GO" id="GO:0000287">
    <property type="term" value="F:magnesium ion binding"/>
    <property type="evidence" value="ECO:0007669"/>
    <property type="project" value="TreeGrafter"/>
</dbReference>
<dbReference type="AlphaFoldDB" id="A0A222EP67"/>
<organism evidence="1 2">
    <name type="scientific">Spiroplasma corruscae</name>
    <dbReference type="NCBI Taxonomy" id="216934"/>
    <lineage>
        <taxon>Bacteria</taxon>
        <taxon>Bacillati</taxon>
        <taxon>Mycoplasmatota</taxon>
        <taxon>Mollicutes</taxon>
        <taxon>Entomoplasmatales</taxon>
        <taxon>Spiroplasmataceae</taxon>
        <taxon>Spiroplasma</taxon>
    </lineage>
</organism>
<proteinExistence type="predicted"/>
<evidence type="ECO:0000313" key="2">
    <source>
        <dbReference type="Proteomes" id="UP000203229"/>
    </source>
</evidence>
<keyword evidence="2" id="KW-1185">Reference proteome</keyword>
<sequence length="291" mass="33560">MSNNNIIAASDIDGTILYKWDEISIENKKSLLEFQKNSNYALTLATGRNYFIVDFLVKELDIKLPIVCSNGSSVIDPVTKKYIMKNHFNKDEIKVVMEEFYKTSINFVMHNDFRAHIVKNDAWYDQFVLKKSNLDLLNKNDEQIIYVYDSLEKMINESIENDNEFVNIVLDCDTKEKIDTANKLIKKLDLQGVQFDYPSGAKIEVYKKNVNKSYGLRSLLSYLNVKEDNLYVFGDNVNDICMFEDFKNSYAVDNAIFKLKSLAKEIIGNVREGAVGNKLNQLIKEGINFNI</sequence>
<reference evidence="1 2" key="1">
    <citation type="submission" date="2017-07" db="EMBL/GenBank/DDBJ databases">
        <title>Complete genome sequence of Spiroplasma corruscae EC-1 (DSM 19793).</title>
        <authorList>
            <person name="Tsai Y.-M."/>
            <person name="Lo W.-S."/>
            <person name="Kuo C.-H."/>
        </authorList>
    </citation>
    <scope>NUCLEOTIDE SEQUENCE [LARGE SCALE GENOMIC DNA]</scope>
    <source>
        <strain evidence="1 2">EC-1</strain>
    </source>
</reference>
<dbReference type="KEGG" id="scou:SCORR_v1c05080"/>
<dbReference type="GO" id="GO:0016791">
    <property type="term" value="F:phosphatase activity"/>
    <property type="evidence" value="ECO:0007669"/>
    <property type="project" value="TreeGrafter"/>
</dbReference>
<accession>A0A222EP67</accession>
<dbReference type="Pfam" id="PF08282">
    <property type="entry name" value="Hydrolase_3"/>
    <property type="match status" value="1"/>
</dbReference>
<name>A0A222EP67_9MOLU</name>
<dbReference type="Gene3D" id="3.30.1240.10">
    <property type="match status" value="1"/>
</dbReference>
<dbReference type="PANTHER" id="PTHR10000">
    <property type="entry name" value="PHOSPHOSERINE PHOSPHATASE"/>
    <property type="match status" value="1"/>
</dbReference>
<dbReference type="SUPFAM" id="SSF56784">
    <property type="entry name" value="HAD-like"/>
    <property type="match status" value="1"/>
</dbReference>
<dbReference type="RefSeq" id="WP_094048867.1">
    <property type="nucleotide sequence ID" value="NZ_CP022535.1"/>
</dbReference>
<dbReference type="Proteomes" id="UP000203229">
    <property type="component" value="Chromosome"/>
</dbReference>
<evidence type="ECO:0000313" key="1">
    <source>
        <dbReference type="EMBL" id="ASP28280.1"/>
    </source>
</evidence>
<dbReference type="GO" id="GO:0005829">
    <property type="term" value="C:cytosol"/>
    <property type="evidence" value="ECO:0007669"/>
    <property type="project" value="TreeGrafter"/>
</dbReference>
<dbReference type="PANTHER" id="PTHR10000:SF8">
    <property type="entry name" value="HAD SUPERFAMILY HYDROLASE-LIKE, TYPE 3"/>
    <property type="match status" value="1"/>
</dbReference>
<gene>
    <name evidence="1" type="ORF">SCORR_v1c05080</name>
</gene>
<dbReference type="InterPro" id="IPR006379">
    <property type="entry name" value="HAD-SF_hydro_IIB"/>
</dbReference>
<keyword evidence="1" id="KW-0378">Hydrolase</keyword>
<dbReference type="NCBIfam" id="TIGR01484">
    <property type="entry name" value="HAD-SF-IIB"/>
    <property type="match status" value="1"/>
</dbReference>
<dbReference type="Gene3D" id="3.40.50.1000">
    <property type="entry name" value="HAD superfamily/HAD-like"/>
    <property type="match status" value="1"/>
</dbReference>
<dbReference type="OrthoDB" id="388395at2"/>
<dbReference type="EMBL" id="CP022535">
    <property type="protein sequence ID" value="ASP28280.1"/>
    <property type="molecule type" value="Genomic_DNA"/>
</dbReference>
<dbReference type="InterPro" id="IPR023214">
    <property type="entry name" value="HAD_sf"/>
</dbReference>
<dbReference type="InterPro" id="IPR036412">
    <property type="entry name" value="HAD-like_sf"/>
</dbReference>
<protein>
    <submittedName>
        <fullName evidence="1">HAD family hydrolase</fullName>
    </submittedName>
</protein>